<comment type="similarity">
    <text evidence="2">Belongs to the glycosyltransferase 2 family.</text>
</comment>
<evidence type="ECO:0000256" key="4">
    <source>
        <dbReference type="ARBA" id="ARBA00022679"/>
    </source>
</evidence>
<evidence type="ECO:0000256" key="2">
    <source>
        <dbReference type="ARBA" id="ARBA00006739"/>
    </source>
</evidence>
<feature type="transmembrane region" description="Helical" evidence="10">
    <location>
        <begin position="60"/>
        <end position="82"/>
    </location>
</feature>
<accession>A0A941E782</accession>
<keyword evidence="3" id="KW-1003">Cell membrane</keyword>
<dbReference type="Gene3D" id="3.90.550.10">
    <property type="entry name" value="Spore Coat Polysaccharide Biosynthesis Protein SpsA, Chain A"/>
    <property type="match status" value="1"/>
</dbReference>
<comment type="subcellular location">
    <subcellularLocation>
        <location evidence="1">Cell membrane</location>
        <topology evidence="1">Multi-pass membrane protein</topology>
    </subcellularLocation>
</comment>
<dbReference type="SUPFAM" id="SSF53448">
    <property type="entry name" value="Nucleotide-diphospho-sugar transferases"/>
    <property type="match status" value="1"/>
</dbReference>
<evidence type="ECO:0000313" key="13">
    <source>
        <dbReference type="Proteomes" id="UP000676325"/>
    </source>
</evidence>
<dbReference type="PANTHER" id="PTHR48090:SF7">
    <property type="entry name" value="RFBJ PROTEIN"/>
    <property type="match status" value="1"/>
</dbReference>
<evidence type="ECO:0000256" key="3">
    <source>
        <dbReference type="ARBA" id="ARBA00022475"/>
    </source>
</evidence>
<proteinExistence type="inferred from homology"/>
<dbReference type="Proteomes" id="UP000676325">
    <property type="component" value="Unassembled WGS sequence"/>
</dbReference>
<comment type="caution">
    <text evidence="12">The sequence shown here is derived from an EMBL/GenBank/DDBJ whole genome shotgun (WGS) entry which is preliminary data.</text>
</comment>
<dbReference type="AlphaFoldDB" id="A0A941E782"/>
<evidence type="ECO:0000256" key="10">
    <source>
        <dbReference type="SAM" id="Phobius"/>
    </source>
</evidence>
<evidence type="ECO:0000256" key="5">
    <source>
        <dbReference type="ARBA" id="ARBA00022692"/>
    </source>
</evidence>
<feature type="domain" description="Glycosyltransferase 2-like" evidence="11">
    <location>
        <begin position="481"/>
        <end position="607"/>
    </location>
</feature>
<dbReference type="InterPro" id="IPR029044">
    <property type="entry name" value="Nucleotide-diphossugar_trans"/>
</dbReference>
<keyword evidence="6 10" id="KW-1133">Transmembrane helix</keyword>
<evidence type="ECO:0000313" key="12">
    <source>
        <dbReference type="EMBL" id="MBR7825752.1"/>
    </source>
</evidence>
<sequence length="693" mass="73942">MLRWSRLVLTALVVTALTYTVFRVIHPGPGSGWIRQGFVIASWVLFLTAAWLVRKTPKRAAALLILLGGLAIQIVAVTGPPISSDDLYRYVWDGRVQAAGIDPYSYVPAAPQLDFLRDPQLWPAQVTQWCVHAGIPNPDSAGSLTPGCTLINRPTVHTIYPPVAEAYFSAVHLLWPTGGYKSIQCAAVIVSFFTALALMWVLRRARLDPRSAALWAWCPAVATEAANNGHIDVLSALLAICGLGVLARARTTRAAAGGGVLLGLAAATKFIPVLAGPGTLRRRPFVVISAASAAFVAVYVPHLIAVGGKVIGFLPGYLQEEGYDSGHRSVLIDLVVPDRFSTAAAALVIAVTAYFAYRHADPDRPWRAATIVTGTALLATTPEFPWYSLLLVALVALDGRVEWLAVAAAISTSTIWHDITGAPLPNLRAGYGVALAVVLAATAVRRIARAAHNRPGRPAAAPHPPRERTPMDDEPITVDVVLPCLDEAAALPYIMSRMPEGYRAIVVDNGSTDGSARIAADLGALVVTEAKRGFGAACHAGLEAAKAPVVCFCDCDGSLDPAQLPRVAGPVLAGEADLVLGRRRPTGTGAWPPHARVANWVLARRLRRIGIDVRDLGPMRAARREELLGLRQRDRRSGYPLEMVLAAGRAGWTIAETDVDYAPRSGKSKVTGTVSGTVRAVRDMNRVWKELAA</sequence>
<name>A0A941E782_9ACTN</name>
<organism evidence="12 13">
    <name type="scientific">Actinospica acidithermotolerans</name>
    <dbReference type="NCBI Taxonomy" id="2828514"/>
    <lineage>
        <taxon>Bacteria</taxon>
        <taxon>Bacillati</taxon>
        <taxon>Actinomycetota</taxon>
        <taxon>Actinomycetes</taxon>
        <taxon>Catenulisporales</taxon>
        <taxon>Actinospicaceae</taxon>
        <taxon>Actinospica</taxon>
    </lineage>
</organism>
<evidence type="ECO:0000256" key="8">
    <source>
        <dbReference type="ARBA" id="ARBA00024033"/>
    </source>
</evidence>
<dbReference type="GO" id="GO:0016758">
    <property type="term" value="F:hexosyltransferase activity"/>
    <property type="evidence" value="ECO:0007669"/>
    <property type="project" value="InterPro"/>
</dbReference>
<feature type="transmembrane region" description="Helical" evidence="10">
    <location>
        <begin position="181"/>
        <end position="202"/>
    </location>
</feature>
<keyword evidence="13" id="KW-1185">Reference proteome</keyword>
<dbReference type="InterPro" id="IPR050256">
    <property type="entry name" value="Glycosyltransferase_2"/>
</dbReference>
<evidence type="ECO:0000259" key="11">
    <source>
        <dbReference type="Pfam" id="PF00535"/>
    </source>
</evidence>
<dbReference type="Pfam" id="PF09594">
    <property type="entry name" value="GT87"/>
    <property type="match status" value="1"/>
</dbReference>
<dbReference type="GO" id="GO:0005886">
    <property type="term" value="C:plasma membrane"/>
    <property type="evidence" value="ECO:0007669"/>
    <property type="project" value="UniProtKB-SubCell"/>
</dbReference>
<keyword evidence="7 10" id="KW-0472">Membrane</keyword>
<dbReference type="InterPro" id="IPR018584">
    <property type="entry name" value="GT87"/>
</dbReference>
<keyword evidence="4" id="KW-0808">Transferase</keyword>
<evidence type="ECO:0000256" key="7">
    <source>
        <dbReference type="ARBA" id="ARBA00023136"/>
    </source>
</evidence>
<evidence type="ECO:0000256" key="1">
    <source>
        <dbReference type="ARBA" id="ARBA00004651"/>
    </source>
</evidence>
<dbReference type="InterPro" id="IPR001173">
    <property type="entry name" value="Glyco_trans_2-like"/>
</dbReference>
<feature type="transmembrane region" description="Helical" evidence="10">
    <location>
        <begin position="285"/>
        <end position="305"/>
    </location>
</feature>
<evidence type="ECO:0000256" key="9">
    <source>
        <dbReference type="SAM" id="MobiDB-lite"/>
    </source>
</evidence>
<feature type="transmembrane region" description="Helical" evidence="10">
    <location>
        <begin position="33"/>
        <end position="53"/>
    </location>
</feature>
<feature type="region of interest" description="Disordered" evidence="9">
    <location>
        <begin position="452"/>
        <end position="473"/>
    </location>
</feature>
<dbReference type="EMBL" id="JAGSOH010000008">
    <property type="protein sequence ID" value="MBR7825752.1"/>
    <property type="molecule type" value="Genomic_DNA"/>
</dbReference>
<evidence type="ECO:0000256" key="6">
    <source>
        <dbReference type="ARBA" id="ARBA00022989"/>
    </source>
</evidence>
<dbReference type="CDD" id="cd04179">
    <property type="entry name" value="DPM_DPG-synthase_like"/>
    <property type="match status" value="1"/>
</dbReference>
<reference evidence="12" key="1">
    <citation type="submission" date="2021-04" db="EMBL/GenBank/DDBJ databases">
        <title>Genome based classification of Actinospica acidithermotolerans sp. nov., an actinobacterium isolated from an Indonesian hot spring.</title>
        <authorList>
            <person name="Kusuma A.B."/>
            <person name="Putra K.E."/>
            <person name="Nafisah S."/>
            <person name="Loh J."/>
            <person name="Nouioui I."/>
            <person name="Goodfellow M."/>
        </authorList>
    </citation>
    <scope>NUCLEOTIDE SEQUENCE</scope>
    <source>
        <strain evidence="12">MGRD01-02</strain>
    </source>
</reference>
<gene>
    <name evidence="12" type="ORF">KDK95_05490</name>
</gene>
<protein>
    <submittedName>
        <fullName evidence="12">Glycosyltransferase family 2 protein</fullName>
    </submittedName>
</protein>
<dbReference type="Pfam" id="PF00535">
    <property type="entry name" value="Glycos_transf_2"/>
    <property type="match status" value="1"/>
</dbReference>
<keyword evidence="5 10" id="KW-0812">Transmembrane</keyword>
<comment type="similarity">
    <text evidence="8">Belongs to the glycosyltransferase 87 family.</text>
</comment>
<dbReference type="PANTHER" id="PTHR48090">
    <property type="entry name" value="UNDECAPRENYL-PHOSPHATE 4-DEOXY-4-FORMAMIDO-L-ARABINOSE TRANSFERASE-RELATED"/>
    <property type="match status" value="1"/>
</dbReference>